<dbReference type="PANTHER" id="PTHR47268:SF4">
    <property type="entry name" value="ACYLPHOSPHATASE"/>
    <property type="match status" value="1"/>
</dbReference>
<name>A0A011PPU1_ACCRE</name>
<dbReference type="PRINTS" id="PR00112">
    <property type="entry name" value="ACYLPHPHTASE"/>
</dbReference>
<dbReference type="Gene3D" id="3.30.70.100">
    <property type="match status" value="1"/>
</dbReference>
<keyword evidence="4 7" id="KW-0378">Hydrolase</keyword>
<comment type="caution">
    <text evidence="7">The sequence shown here is derived from an EMBL/GenBank/DDBJ whole genome shotgun (WGS) entry which is preliminary data.</text>
</comment>
<dbReference type="PANTHER" id="PTHR47268">
    <property type="entry name" value="ACYLPHOSPHATASE"/>
    <property type="match status" value="1"/>
</dbReference>
<reference evidence="7" key="1">
    <citation type="submission" date="2014-02" db="EMBL/GenBank/DDBJ databases">
        <title>Expanding our view of genomic diversity in Candidatus Accumulibacter clades.</title>
        <authorList>
            <person name="Skennerton C.T."/>
            <person name="Barr J.J."/>
            <person name="Slater F.R."/>
            <person name="Bond P.L."/>
            <person name="Tyson G.W."/>
        </authorList>
    </citation>
    <scope>NUCLEOTIDE SEQUENCE [LARGE SCALE GENOMIC DNA]</scope>
</reference>
<dbReference type="SUPFAM" id="SSF54975">
    <property type="entry name" value="Acylphosphatase/BLUF domain-like"/>
    <property type="match status" value="1"/>
</dbReference>
<dbReference type="STRING" id="1454004.AW11_01542"/>
<keyword evidence="8" id="KW-1185">Reference proteome</keyword>
<dbReference type="Pfam" id="PF00708">
    <property type="entry name" value="Acylphosphatase"/>
    <property type="match status" value="1"/>
</dbReference>
<dbReference type="InterPro" id="IPR017968">
    <property type="entry name" value="Acylphosphatase_CS"/>
</dbReference>
<proteinExistence type="inferred from homology"/>
<evidence type="ECO:0000256" key="4">
    <source>
        <dbReference type="PROSITE-ProRule" id="PRU00520"/>
    </source>
</evidence>
<evidence type="ECO:0000256" key="3">
    <source>
        <dbReference type="ARBA" id="ARBA00047645"/>
    </source>
</evidence>
<dbReference type="PROSITE" id="PS00151">
    <property type="entry name" value="ACYLPHOSPHATASE_2"/>
    <property type="match status" value="1"/>
</dbReference>
<organism evidence="7 8">
    <name type="scientific">Accumulibacter regalis</name>
    <dbReference type="NCBI Taxonomy" id="522306"/>
    <lineage>
        <taxon>Bacteria</taxon>
        <taxon>Pseudomonadati</taxon>
        <taxon>Pseudomonadota</taxon>
        <taxon>Betaproteobacteria</taxon>
        <taxon>Candidatus Accumulibacter</taxon>
    </lineage>
</organism>
<dbReference type="Proteomes" id="UP000022141">
    <property type="component" value="Unassembled WGS sequence"/>
</dbReference>
<dbReference type="PROSITE" id="PS51160">
    <property type="entry name" value="ACYLPHOSPHATASE_3"/>
    <property type="match status" value="1"/>
</dbReference>
<comment type="similarity">
    <text evidence="1 5">Belongs to the acylphosphatase family.</text>
</comment>
<evidence type="ECO:0000259" key="6">
    <source>
        <dbReference type="PROSITE" id="PS51160"/>
    </source>
</evidence>
<feature type="active site" evidence="4">
    <location>
        <position position="39"/>
    </location>
</feature>
<dbReference type="InterPro" id="IPR001792">
    <property type="entry name" value="Acylphosphatase-like_dom"/>
</dbReference>
<dbReference type="InterPro" id="IPR036046">
    <property type="entry name" value="Acylphosphatase-like_dom_sf"/>
</dbReference>
<dbReference type="eggNOG" id="COG1254">
    <property type="taxonomic scope" value="Bacteria"/>
</dbReference>
<evidence type="ECO:0000256" key="5">
    <source>
        <dbReference type="RuleBase" id="RU004168"/>
    </source>
</evidence>
<feature type="active site" evidence="4">
    <location>
        <position position="21"/>
    </location>
</feature>
<evidence type="ECO:0000256" key="2">
    <source>
        <dbReference type="ARBA" id="ARBA00012150"/>
    </source>
</evidence>
<dbReference type="EMBL" id="JEMY01000016">
    <property type="protein sequence ID" value="EXI89451.1"/>
    <property type="molecule type" value="Genomic_DNA"/>
</dbReference>
<dbReference type="EC" id="3.6.1.7" evidence="2 4"/>
<evidence type="ECO:0000256" key="1">
    <source>
        <dbReference type="ARBA" id="ARBA00005614"/>
    </source>
</evidence>
<gene>
    <name evidence="7" type="primary">yccX</name>
    <name evidence="7" type="ORF">AW11_01542</name>
</gene>
<evidence type="ECO:0000313" key="7">
    <source>
        <dbReference type="EMBL" id="EXI89451.1"/>
    </source>
</evidence>
<accession>A0A011PPU1</accession>
<feature type="domain" description="Acylphosphatase-like" evidence="6">
    <location>
        <begin position="6"/>
        <end position="95"/>
    </location>
</feature>
<dbReference type="PATRIC" id="fig|1454004.3.peg.1590"/>
<sequence>MGETVCRNLRIHGRVQGVGYRWSLAAEAAKLGLAGWVRNRRDGSVEALVSGSIEAIDALVVWAHRGPSMARVDSVLCAEGNAGELGTRSGFVQIATR</sequence>
<evidence type="ECO:0000313" key="8">
    <source>
        <dbReference type="Proteomes" id="UP000022141"/>
    </source>
</evidence>
<comment type="catalytic activity">
    <reaction evidence="3 4">
        <text>an acyl phosphate + H2O = a carboxylate + phosphate + H(+)</text>
        <dbReference type="Rhea" id="RHEA:14965"/>
        <dbReference type="ChEBI" id="CHEBI:15377"/>
        <dbReference type="ChEBI" id="CHEBI:15378"/>
        <dbReference type="ChEBI" id="CHEBI:29067"/>
        <dbReference type="ChEBI" id="CHEBI:43474"/>
        <dbReference type="ChEBI" id="CHEBI:59918"/>
        <dbReference type="EC" id="3.6.1.7"/>
    </reaction>
</comment>
<dbReference type="InterPro" id="IPR020456">
    <property type="entry name" value="Acylphosphatase"/>
</dbReference>
<dbReference type="AlphaFoldDB" id="A0A011PPU1"/>
<dbReference type="GO" id="GO:0003998">
    <property type="term" value="F:acylphosphatase activity"/>
    <property type="evidence" value="ECO:0007669"/>
    <property type="project" value="UniProtKB-EC"/>
</dbReference>
<protein>
    <recommendedName>
        <fullName evidence="2 4">acylphosphatase</fullName>
        <ecNumber evidence="2 4">3.6.1.7</ecNumber>
    </recommendedName>
</protein>